<comment type="caution">
    <text evidence="4">The sequence shown here is derived from an EMBL/GenBank/DDBJ whole genome shotgun (WGS) entry which is preliminary data.</text>
</comment>
<keyword evidence="5" id="KW-1185">Reference proteome</keyword>
<name>A0ABD0YTX7_9HEMI</name>
<evidence type="ECO:0000313" key="5">
    <source>
        <dbReference type="Proteomes" id="UP001558652"/>
    </source>
</evidence>
<dbReference type="Proteomes" id="UP001558652">
    <property type="component" value="Unassembled WGS sequence"/>
</dbReference>
<feature type="domain" description="RING-type" evidence="3">
    <location>
        <begin position="8"/>
        <end position="52"/>
    </location>
</feature>
<gene>
    <name evidence="4" type="ORF">AAG570_006412</name>
</gene>
<dbReference type="AlphaFoldDB" id="A0ABD0YTX7"/>
<accession>A0ABD0YTX7</accession>
<evidence type="ECO:0000259" key="3">
    <source>
        <dbReference type="Pfam" id="PF14634"/>
    </source>
</evidence>
<dbReference type="InterPro" id="IPR042448">
    <property type="entry name" value="CCNB1IP1"/>
</dbReference>
<dbReference type="InterPro" id="IPR001841">
    <property type="entry name" value="Znf_RING"/>
</dbReference>
<proteinExistence type="predicted"/>
<dbReference type="PANTHER" id="PTHR14305:SF0">
    <property type="entry name" value="E3 UBIQUITIN-PROTEIN LIGASE CCNB1IP1"/>
    <property type="match status" value="1"/>
</dbReference>
<dbReference type="EMBL" id="JBFDAA010000002">
    <property type="protein sequence ID" value="KAL1139428.1"/>
    <property type="molecule type" value="Genomic_DNA"/>
</dbReference>
<keyword evidence="1" id="KW-0479">Metal-binding</keyword>
<dbReference type="PANTHER" id="PTHR14305">
    <property type="entry name" value="E3 UBIQUITIN-PROTEIN LIGASE CCNB1IP1"/>
    <property type="match status" value="1"/>
</dbReference>
<reference evidence="4 5" key="1">
    <citation type="submission" date="2024-07" db="EMBL/GenBank/DDBJ databases">
        <title>Chromosome-level genome assembly of the water stick insect Ranatra chinensis (Heteroptera: Nepidae).</title>
        <authorList>
            <person name="Liu X."/>
        </authorList>
    </citation>
    <scope>NUCLEOTIDE SEQUENCE [LARGE SCALE GENOMIC DNA]</scope>
    <source>
        <strain evidence="4">Cailab_2021Rc</strain>
        <tissue evidence="4">Muscle</tissue>
    </source>
</reference>
<dbReference type="Pfam" id="PF14634">
    <property type="entry name" value="zf-RING_5"/>
    <property type="match status" value="1"/>
</dbReference>
<evidence type="ECO:0000256" key="1">
    <source>
        <dbReference type="ARBA" id="ARBA00022771"/>
    </source>
</evidence>
<keyword evidence="1" id="KW-0863">Zinc-finger</keyword>
<evidence type="ECO:0000313" key="4">
    <source>
        <dbReference type="EMBL" id="KAL1139428.1"/>
    </source>
</evidence>
<protein>
    <recommendedName>
        <fullName evidence="3">RING-type domain-containing protein</fullName>
    </recommendedName>
</protein>
<organism evidence="4 5">
    <name type="scientific">Ranatra chinensis</name>
    <dbReference type="NCBI Taxonomy" id="642074"/>
    <lineage>
        <taxon>Eukaryota</taxon>
        <taxon>Metazoa</taxon>
        <taxon>Ecdysozoa</taxon>
        <taxon>Arthropoda</taxon>
        <taxon>Hexapoda</taxon>
        <taxon>Insecta</taxon>
        <taxon>Pterygota</taxon>
        <taxon>Neoptera</taxon>
        <taxon>Paraneoptera</taxon>
        <taxon>Hemiptera</taxon>
        <taxon>Heteroptera</taxon>
        <taxon>Panheteroptera</taxon>
        <taxon>Nepomorpha</taxon>
        <taxon>Nepidae</taxon>
        <taxon>Ranatrinae</taxon>
        <taxon>Ranatra</taxon>
    </lineage>
</organism>
<dbReference type="GO" id="GO:0008270">
    <property type="term" value="F:zinc ion binding"/>
    <property type="evidence" value="ECO:0007669"/>
    <property type="project" value="UniProtKB-KW"/>
</dbReference>
<keyword evidence="2" id="KW-0862">Zinc</keyword>
<sequence>MSEEYMLCNFKNCYTPLTKTAWITRCSHVFCDKHGIKYFCNHEARIKCPACNEIRNRESDIFKIDLNPSDMLISCVRPDKVLDYASRAAKLWCYQMQIKRKLNMGSVCSKYEKMASEAVLKYKHENNGQ</sequence>
<evidence type="ECO:0000256" key="2">
    <source>
        <dbReference type="ARBA" id="ARBA00022833"/>
    </source>
</evidence>